<feature type="transmembrane region" description="Helical" evidence="1">
    <location>
        <begin position="270"/>
        <end position="293"/>
    </location>
</feature>
<keyword evidence="1" id="KW-0472">Membrane</keyword>
<protein>
    <submittedName>
        <fullName evidence="2">Uncharacterized protein</fullName>
    </submittedName>
</protein>
<dbReference type="AlphaFoldDB" id="A0AAP0QYX6"/>
<comment type="caution">
    <text evidence="2">The sequence shown here is derived from an EMBL/GenBank/DDBJ whole genome shotgun (WGS) entry which is preliminary data.</text>
</comment>
<organism evidence="2 3">
    <name type="scientific">Liquidambar formosana</name>
    <name type="common">Formosan gum</name>
    <dbReference type="NCBI Taxonomy" id="63359"/>
    <lineage>
        <taxon>Eukaryota</taxon>
        <taxon>Viridiplantae</taxon>
        <taxon>Streptophyta</taxon>
        <taxon>Embryophyta</taxon>
        <taxon>Tracheophyta</taxon>
        <taxon>Spermatophyta</taxon>
        <taxon>Magnoliopsida</taxon>
        <taxon>eudicotyledons</taxon>
        <taxon>Gunneridae</taxon>
        <taxon>Pentapetalae</taxon>
        <taxon>Saxifragales</taxon>
        <taxon>Altingiaceae</taxon>
        <taxon>Liquidambar</taxon>
    </lineage>
</organism>
<keyword evidence="1" id="KW-0812">Transmembrane</keyword>
<accession>A0AAP0QYX6</accession>
<evidence type="ECO:0000256" key="1">
    <source>
        <dbReference type="SAM" id="Phobius"/>
    </source>
</evidence>
<gene>
    <name evidence="2" type="ORF">L1049_025288</name>
</gene>
<evidence type="ECO:0000313" key="2">
    <source>
        <dbReference type="EMBL" id="KAK9266442.1"/>
    </source>
</evidence>
<keyword evidence="3" id="KW-1185">Reference proteome</keyword>
<reference evidence="2 3" key="1">
    <citation type="journal article" date="2024" name="Plant J.">
        <title>Genome sequences and population genomics reveal climatic adaptation and genomic divergence between two closely related sweetgum species.</title>
        <authorList>
            <person name="Xu W.Q."/>
            <person name="Ren C.Q."/>
            <person name="Zhang X.Y."/>
            <person name="Comes H.P."/>
            <person name="Liu X.H."/>
            <person name="Li Y.G."/>
            <person name="Kettle C.J."/>
            <person name="Jalonen R."/>
            <person name="Gaisberger H."/>
            <person name="Ma Y.Z."/>
            <person name="Qiu Y.X."/>
        </authorList>
    </citation>
    <scope>NUCLEOTIDE SEQUENCE [LARGE SCALE GENOMIC DNA]</scope>
    <source>
        <strain evidence="2">Hangzhou</strain>
    </source>
</reference>
<name>A0AAP0QYX6_LIQFO</name>
<dbReference type="EMBL" id="JBBPBK010000140">
    <property type="protein sequence ID" value="KAK9266442.1"/>
    <property type="molecule type" value="Genomic_DNA"/>
</dbReference>
<evidence type="ECO:0000313" key="3">
    <source>
        <dbReference type="Proteomes" id="UP001415857"/>
    </source>
</evidence>
<keyword evidence="1" id="KW-1133">Transmembrane helix</keyword>
<sequence>MASNQTIDSLTSHMSLYNFSLSLYTNTNPNPRSSILKWFSSQTVHQRRASLTTVDPKFTQLLLQMLGNVRTQGHGFFIILPDLPSPDRPCLPSLCFRESRGLLSRVSESNESERWIYESTRLFEAKEGERVEECSCSANCLDSVTVCEEFVENVDRFVEAMDKVSNGGFLRGEEGGVSSDWVELEWLKAKGYYSIESFVANRLEVALRLAWLNCNNGRKRGVKLKEKASEAGVAANVFWRKKGCVDWWGNLDAAIRRKVLFAVLGKAAKALVLFGNLVFLSLSLILIAIVICFV</sequence>
<proteinExistence type="predicted"/>
<dbReference type="Proteomes" id="UP001415857">
    <property type="component" value="Unassembled WGS sequence"/>
</dbReference>